<evidence type="ECO:0000313" key="2">
    <source>
        <dbReference type="Proteomes" id="UP000472521"/>
    </source>
</evidence>
<proteinExistence type="predicted"/>
<reference evidence="1 2" key="1">
    <citation type="submission" date="2019-04" db="EMBL/GenBank/DDBJ databases">
        <title>Genome sequencing of Clostridium botulinum Groups I-IV and Clostridium butyricum.</title>
        <authorList>
            <person name="Brunt J."/>
            <person name="Van Vliet A.H.M."/>
            <person name="Stringer S.C."/>
            <person name="Carter A.T."/>
            <person name="Peck M.W."/>
        </authorList>
    </citation>
    <scope>NUCLEOTIDE SEQUENCE [LARGE SCALE GENOMIC DNA]</scope>
    <source>
        <strain evidence="1 2">IFR 18/054</strain>
    </source>
</reference>
<dbReference type="Gene3D" id="3.40.630.10">
    <property type="entry name" value="Zn peptidases"/>
    <property type="match status" value="1"/>
</dbReference>
<protein>
    <submittedName>
        <fullName evidence="1">M28 family peptidase</fullName>
    </submittedName>
</protein>
<dbReference type="PANTHER" id="PTHR12147">
    <property type="entry name" value="METALLOPEPTIDASE M28 FAMILY MEMBER"/>
    <property type="match status" value="1"/>
</dbReference>
<dbReference type="PANTHER" id="PTHR12147:SF26">
    <property type="entry name" value="PEPTIDASE M28 DOMAIN-CONTAINING PROTEIN"/>
    <property type="match status" value="1"/>
</dbReference>
<dbReference type="GO" id="GO:0006508">
    <property type="term" value="P:proteolysis"/>
    <property type="evidence" value="ECO:0007669"/>
    <property type="project" value="InterPro"/>
</dbReference>
<gene>
    <name evidence="1" type="ORF">FCV25_18900</name>
</gene>
<dbReference type="InterPro" id="IPR007484">
    <property type="entry name" value="Peptidase_M28"/>
</dbReference>
<dbReference type="EMBL" id="SWND01000025">
    <property type="protein sequence ID" value="NFF03732.1"/>
    <property type="molecule type" value="Genomic_DNA"/>
</dbReference>
<dbReference type="Proteomes" id="UP000472521">
    <property type="component" value="Unassembled WGS sequence"/>
</dbReference>
<name>A0A6B4XXH5_CLOBO</name>
<accession>A0A6B4XXH5</accession>
<dbReference type="GO" id="GO:0008235">
    <property type="term" value="F:metalloexopeptidase activity"/>
    <property type="evidence" value="ECO:0007669"/>
    <property type="project" value="InterPro"/>
</dbReference>
<dbReference type="SUPFAM" id="SSF53187">
    <property type="entry name" value="Zn-dependent exopeptidases"/>
    <property type="match status" value="1"/>
</dbReference>
<dbReference type="Pfam" id="PF04389">
    <property type="entry name" value="Peptidase_M28"/>
    <property type="match status" value="1"/>
</dbReference>
<organism evidence="1 2">
    <name type="scientific">Clostridium botulinum</name>
    <dbReference type="NCBI Taxonomy" id="1491"/>
    <lineage>
        <taxon>Bacteria</taxon>
        <taxon>Bacillati</taxon>
        <taxon>Bacillota</taxon>
        <taxon>Clostridia</taxon>
        <taxon>Eubacteriales</taxon>
        <taxon>Clostridiaceae</taxon>
        <taxon>Clostridium</taxon>
    </lineage>
</organism>
<dbReference type="InterPro" id="IPR045175">
    <property type="entry name" value="M28_fam"/>
</dbReference>
<sequence length="315" mass="35009">MIFILNIASCSMATKEQNAIEQDVPKETIAQQEVPNTNEIIDKLCSDEFSGRLVGSEGNEKTANYISKIFEDIGLKPLNGEFYYKPYEQEVYKKYGLVDDNDNGENKTINNVVGVIKGTDSKKAIVISAHFDHVGYQDGKIIRGALDNASGVAALIKIADILNNKSKNNTFSRDIIIASFNGEETGQEGSKAFVDDIKDKYSNLYNINIDCVGGKKAGDISLNNKSKVSDKLTAEMKKTFTDNEMKFSDKILKGATSDHKSFEDGGIPNIYIGQDNLKPYTHNFDDNPDSLNCDEINKVVKTICDFIEKNHEHDF</sequence>
<evidence type="ECO:0000313" key="1">
    <source>
        <dbReference type="EMBL" id="NFF03732.1"/>
    </source>
</evidence>
<comment type="caution">
    <text evidence="1">The sequence shown here is derived from an EMBL/GenBank/DDBJ whole genome shotgun (WGS) entry which is preliminary data.</text>
</comment>
<dbReference type="AlphaFoldDB" id="A0A6B4XXH5"/>